<feature type="domain" description="Tail spike" evidence="1">
    <location>
        <begin position="126"/>
        <end position="362"/>
    </location>
</feature>
<protein>
    <recommendedName>
        <fullName evidence="1">Tail spike domain-containing protein</fullName>
    </recommendedName>
</protein>
<evidence type="ECO:0000313" key="2">
    <source>
        <dbReference type="EMBL" id="OKP81841.1"/>
    </source>
</evidence>
<dbReference type="InterPro" id="IPR007119">
    <property type="entry name" value="Phage_tail_spike_N"/>
</dbReference>
<dbReference type="EMBL" id="LVWI01000071">
    <property type="protein sequence ID" value="OKP81841.1"/>
    <property type="molecule type" value="Genomic_DNA"/>
</dbReference>
<gene>
    <name evidence="2" type="ORF">A3844_24975</name>
</gene>
<dbReference type="RefSeq" id="WP_074108858.1">
    <property type="nucleotide sequence ID" value="NZ_LVWI01000071.1"/>
</dbReference>
<accession>A0ABX3EKI2</accession>
<proteinExistence type="predicted"/>
<evidence type="ECO:0000259" key="1">
    <source>
        <dbReference type="Pfam" id="PF06605"/>
    </source>
</evidence>
<dbReference type="Proteomes" id="UP000186058">
    <property type="component" value="Unassembled WGS sequence"/>
</dbReference>
<evidence type="ECO:0000313" key="3">
    <source>
        <dbReference type="Proteomes" id="UP000186058"/>
    </source>
</evidence>
<sequence length="670" mass="72754">MTEHFNVYDKNRQIVGHLVSAYEVTRLRRINSEDALTFLVPMASDDYRDKIQVKGHVMDERGQYYVINSRKRIRDGLKLTAQISCQHVMFKLGDIRMPYASYIDEAYGIPISTLLDKIAGASNGLFSFVIEDSFDLFDVKNWGNGTALQALNDTVNLYGVEIEPDNFVIHVRKKIGDANSALQYRIGKNIVSSDYQDDGTALVTRLYATMKDGRTWIGQPASILTADEQARLLAANPGAIVGGLLTVNYLISQYAPVWASTGLPYLDGEITEQNITEPAELLTKARAALAKMEQPVLEMTLQQADLYKLDESEPRPDLGDTVTCVDPDLELDHVTARIIELTEYPYSRDRHAQITIVNVMRKDGAQIAADLNRAKQIINDVTSGGRIRAAAFEEFARLAVTDVNASKTEIKYDTRGIILQSKADANDLVALTSNGIIVSTDGGATARTAITAAGVAAEQVIGQFGNFVSMLIGSGNNVVQINPNGIAAGHATFESAPFRAYMNGHIVARDIELTGRIDNSEMYSSVINAGTINGATINGGSINAGTDINVTRNARIGDTLFMGLAGAVNDRRIEFVDPSIYEAYVEFTAAISQLKIRSGNDLRIDAGLDLFLKGDRIILQPGSGGAYIGSVTPGNRIVVGSEIDYVNLRLDNLGTSLLLLAGRVAALESA</sequence>
<comment type="caution">
    <text evidence="2">The sequence shown here is derived from an EMBL/GenBank/DDBJ whole genome shotgun (WGS) entry which is preliminary data.</text>
</comment>
<reference evidence="2 3" key="1">
    <citation type="submission" date="2016-03" db="EMBL/GenBank/DDBJ databases">
        <authorList>
            <person name="Sant'Anna F.H."/>
            <person name="Ambrosini A."/>
            <person name="Souza R."/>
            <person name="Bach E."/>
            <person name="Fernandes G."/>
            <person name="Balsanelli E."/>
            <person name="Baura V.A."/>
            <person name="Souza E.M."/>
            <person name="Passaglia L."/>
        </authorList>
    </citation>
    <scope>NUCLEOTIDE SEQUENCE [LARGE SCALE GENOMIC DNA]</scope>
    <source>
        <strain evidence="2 3">P26E</strain>
    </source>
</reference>
<name>A0ABX3EKI2_9BACL</name>
<dbReference type="Pfam" id="PF06605">
    <property type="entry name" value="Prophage_tail"/>
    <property type="match status" value="1"/>
</dbReference>
<keyword evidence="3" id="KW-1185">Reference proteome</keyword>
<organism evidence="2 3">
    <name type="scientific">Paenibacillus helianthi</name>
    <dbReference type="NCBI Taxonomy" id="1349432"/>
    <lineage>
        <taxon>Bacteria</taxon>
        <taxon>Bacillati</taxon>
        <taxon>Bacillota</taxon>
        <taxon>Bacilli</taxon>
        <taxon>Bacillales</taxon>
        <taxon>Paenibacillaceae</taxon>
        <taxon>Paenibacillus</taxon>
    </lineage>
</organism>
<dbReference type="NCBIfam" id="TIGR01665">
    <property type="entry name" value="put_anti_recept"/>
    <property type="match status" value="1"/>
</dbReference>
<dbReference type="InterPro" id="IPR010572">
    <property type="entry name" value="Tail_dom"/>
</dbReference>
<dbReference type="Gene3D" id="3.55.50.40">
    <property type="match status" value="1"/>
</dbReference>